<dbReference type="InterPro" id="IPR008030">
    <property type="entry name" value="NmrA-like"/>
</dbReference>
<evidence type="ECO:0000313" key="5">
    <source>
        <dbReference type="Proteomes" id="UP000265875"/>
    </source>
</evidence>
<evidence type="ECO:0000313" key="4">
    <source>
        <dbReference type="EMBL" id="RII74356.1"/>
    </source>
</evidence>
<sequence>MTNETTFKKRKILVLGAGELGLEVLRELSAQGVATGRADLSVMLRTSSSSSSSQRSQLLTELDALGVSVIAGDVVGDTLETLAETFGKFEVVVSCVGFAAGPGTQLKLALAAIESGIRKYYPWQFGVDYDVIGRGSAQPLFDEQLDVRDLLRSQSRIDWTIISTGMFTSFLFEPCFGVVDLENRSVNALGDWDTSVTVTTPQDIGKLTAKVVLSKPEITSKVIYTAGDTVSYRQLADLVDEALDCSVTRHVWSIPFLQAELKKDPTDVLKRYRLVFAQGNDNGAGVAWAKEVSYNFQENVKVSTVADWLKSNTAV</sequence>
<keyword evidence="1" id="KW-0521">NADP</keyword>
<accession>A0A399M045</accession>
<feature type="domain" description="NmrA-like" evidence="3">
    <location>
        <begin position="9"/>
        <end position="252"/>
    </location>
</feature>
<dbReference type="PANTHER" id="PTHR47706">
    <property type="entry name" value="NMRA-LIKE FAMILY PROTEIN"/>
    <property type="match status" value="1"/>
</dbReference>
<dbReference type="Proteomes" id="UP000265875">
    <property type="component" value="Unassembled WGS sequence"/>
</dbReference>
<protein>
    <submittedName>
        <fullName evidence="4">Aromatic alcohol reductase</fullName>
    </submittedName>
</protein>
<dbReference type="Pfam" id="PF05368">
    <property type="entry name" value="NmrA"/>
    <property type="match status" value="1"/>
</dbReference>
<name>A0A399M045_9PSED</name>
<dbReference type="Gene3D" id="3.40.50.720">
    <property type="entry name" value="NAD(P)-binding Rossmann-like Domain"/>
    <property type="match status" value="1"/>
</dbReference>
<organism evidence="4 5">
    <name type="scientific">Pseudomonas monteilii</name>
    <dbReference type="NCBI Taxonomy" id="76759"/>
    <lineage>
        <taxon>Bacteria</taxon>
        <taxon>Pseudomonadati</taxon>
        <taxon>Pseudomonadota</taxon>
        <taxon>Gammaproteobacteria</taxon>
        <taxon>Pseudomonadales</taxon>
        <taxon>Pseudomonadaceae</taxon>
        <taxon>Pseudomonas</taxon>
    </lineage>
</organism>
<evidence type="ECO:0000259" key="3">
    <source>
        <dbReference type="Pfam" id="PF05368"/>
    </source>
</evidence>
<evidence type="ECO:0000256" key="2">
    <source>
        <dbReference type="ARBA" id="ARBA00023002"/>
    </source>
</evidence>
<evidence type="ECO:0000256" key="1">
    <source>
        <dbReference type="ARBA" id="ARBA00022857"/>
    </source>
</evidence>
<reference evidence="4 5" key="1">
    <citation type="submission" date="2018-08" db="EMBL/GenBank/DDBJ databases">
        <title>Draft genome sequence of the cyanotroph, Pseudomonas monteilii BCN3.</title>
        <authorList>
            <person name="Jones L.B."/>
            <person name="Kunz D.A."/>
        </authorList>
    </citation>
    <scope>NUCLEOTIDE SEQUENCE [LARGE SCALE GENOMIC DNA]</scope>
    <source>
        <strain evidence="4 5">BCN3</strain>
    </source>
</reference>
<proteinExistence type="predicted"/>
<comment type="caution">
    <text evidence="4">The sequence shown here is derived from an EMBL/GenBank/DDBJ whole genome shotgun (WGS) entry which is preliminary data.</text>
</comment>
<dbReference type="PANTHER" id="PTHR47706:SF6">
    <property type="entry name" value="NMRA-LIKE FAMILY PROTEIN (AFU_ORTHOLOGUE AFUA_6G00280)"/>
    <property type="match status" value="1"/>
</dbReference>
<dbReference type="AlphaFoldDB" id="A0A399M045"/>
<dbReference type="Gene3D" id="3.90.25.10">
    <property type="entry name" value="UDP-galactose 4-epimerase, domain 1"/>
    <property type="match status" value="1"/>
</dbReference>
<dbReference type="InterPro" id="IPR051609">
    <property type="entry name" value="NmrA/Isoflavone_reductase-like"/>
</dbReference>
<dbReference type="CDD" id="cd05259">
    <property type="entry name" value="PCBER_SDR_a"/>
    <property type="match status" value="1"/>
</dbReference>
<dbReference type="InterPro" id="IPR036291">
    <property type="entry name" value="NAD(P)-bd_dom_sf"/>
</dbReference>
<keyword evidence="2" id="KW-0560">Oxidoreductase</keyword>
<dbReference type="InterPro" id="IPR045312">
    <property type="entry name" value="PCBER-like"/>
</dbReference>
<gene>
    <name evidence="4" type="ORF">D0894_27295</name>
</gene>
<dbReference type="GO" id="GO:0016491">
    <property type="term" value="F:oxidoreductase activity"/>
    <property type="evidence" value="ECO:0007669"/>
    <property type="project" value="UniProtKB-KW"/>
</dbReference>
<dbReference type="SUPFAM" id="SSF51735">
    <property type="entry name" value="NAD(P)-binding Rossmann-fold domains"/>
    <property type="match status" value="1"/>
</dbReference>
<dbReference type="RefSeq" id="WP_119371933.1">
    <property type="nucleotide sequence ID" value="NZ_QWLL01000064.1"/>
</dbReference>
<dbReference type="EMBL" id="QWLL01000064">
    <property type="protein sequence ID" value="RII74356.1"/>
    <property type="molecule type" value="Genomic_DNA"/>
</dbReference>